<organism evidence="1 2">
    <name type="scientific">Geobacillus thermocatenulatus</name>
    <dbReference type="NCBI Taxonomy" id="33938"/>
    <lineage>
        <taxon>Bacteria</taxon>
        <taxon>Bacillati</taxon>
        <taxon>Bacillota</taxon>
        <taxon>Bacilli</taxon>
        <taxon>Bacillales</taxon>
        <taxon>Anoxybacillaceae</taxon>
        <taxon>Geobacillus</taxon>
        <taxon>Geobacillus thermoleovorans group</taxon>
    </lineage>
</organism>
<dbReference type="EMBL" id="NEWK01000001">
    <property type="protein sequence ID" value="OXB88653.1"/>
    <property type="molecule type" value="Genomic_DNA"/>
</dbReference>
<comment type="caution">
    <text evidence="1">The sequence shown here is derived from an EMBL/GenBank/DDBJ whole genome shotgun (WGS) entry which is preliminary data.</text>
</comment>
<dbReference type="KEGG" id="gtm:GT3921_01865"/>
<name>A0A226Q827_9BACL</name>
<protein>
    <submittedName>
        <fullName evidence="1">Uncharacterized protein</fullName>
    </submittedName>
</protein>
<dbReference type="Proteomes" id="UP000198378">
    <property type="component" value="Unassembled WGS sequence"/>
</dbReference>
<dbReference type="InterPro" id="IPR035218">
    <property type="entry name" value="DUF5327"/>
</dbReference>
<gene>
    <name evidence="1" type="ORF">B9L19_00565</name>
</gene>
<dbReference type="RefSeq" id="WP_053915098.1">
    <property type="nucleotide sequence ID" value="NZ_CP018058.1"/>
</dbReference>
<keyword evidence="2" id="KW-1185">Reference proteome</keyword>
<evidence type="ECO:0000313" key="1">
    <source>
        <dbReference type="EMBL" id="OXB88653.1"/>
    </source>
</evidence>
<proteinExistence type="predicted"/>
<dbReference type="AlphaFoldDB" id="A0A226Q827"/>
<reference evidence="1 2" key="1">
    <citation type="submission" date="2017-05" db="EMBL/GenBank/DDBJ databases">
        <title>The genome sequence of Geobacillus thermocatenulatus DSM 730.</title>
        <authorList>
            <person name="Ramaloko W.T."/>
            <person name="Koen N."/>
            <person name="Polliack S."/>
            <person name="Aliyu H."/>
            <person name="Lebre P."/>
            <person name="Mohr T."/>
            <person name="Oswald F."/>
            <person name="Zwick M."/>
            <person name="Neumann A."/>
            <person name="Syldatk C."/>
            <person name="Cowan D."/>
            <person name="De Maayer P."/>
        </authorList>
    </citation>
    <scope>NUCLEOTIDE SEQUENCE [LARGE SCALE GENOMIC DNA]</scope>
    <source>
        <strain evidence="1 2">BGSC 93A1</strain>
    </source>
</reference>
<dbReference type="Pfam" id="PF17261">
    <property type="entry name" value="DUF5327"/>
    <property type="match status" value="1"/>
</dbReference>
<accession>A0A226Q827</accession>
<sequence length="99" mass="10338">MSISFTAVVAKMEDELRKAKAANNPQRMREHIAAVRALCDLMLETTGQPQPSVSSVSTEPLVVGGPISVAGGLSLGAVSVQGRSPDIDDEANGESLLDF</sequence>
<evidence type="ECO:0000313" key="2">
    <source>
        <dbReference type="Proteomes" id="UP000198378"/>
    </source>
</evidence>